<dbReference type="Proteomes" id="UP001176961">
    <property type="component" value="Unassembled WGS sequence"/>
</dbReference>
<feature type="region of interest" description="Disordered" evidence="1">
    <location>
        <begin position="80"/>
        <end position="105"/>
    </location>
</feature>
<evidence type="ECO:0000256" key="1">
    <source>
        <dbReference type="SAM" id="MobiDB-lite"/>
    </source>
</evidence>
<name>A0AA36GUS0_CYLNA</name>
<proteinExistence type="predicted"/>
<gene>
    <name evidence="2" type="ORF">CYNAS_LOCUS10467</name>
</gene>
<feature type="region of interest" description="Disordered" evidence="1">
    <location>
        <begin position="1"/>
        <end position="42"/>
    </location>
</feature>
<protein>
    <submittedName>
        <fullName evidence="2">Uncharacterized protein</fullName>
    </submittedName>
</protein>
<dbReference type="AlphaFoldDB" id="A0AA36GUS0"/>
<keyword evidence="3" id="KW-1185">Reference proteome</keyword>
<feature type="compositionally biased region" description="Polar residues" evidence="1">
    <location>
        <begin position="21"/>
        <end position="36"/>
    </location>
</feature>
<evidence type="ECO:0000313" key="3">
    <source>
        <dbReference type="Proteomes" id="UP001176961"/>
    </source>
</evidence>
<dbReference type="EMBL" id="CATQJL010000223">
    <property type="protein sequence ID" value="CAJ0598484.1"/>
    <property type="molecule type" value="Genomic_DNA"/>
</dbReference>
<accession>A0AA36GUS0</accession>
<reference evidence="2" key="1">
    <citation type="submission" date="2023-07" db="EMBL/GenBank/DDBJ databases">
        <authorList>
            <consortium name="CYATHOMIX"/>
        </authorList>
    </citation>
    <scope>NUCLEOTIDE SEQUENCE</scope>
    <source>
        <strain evidence="2">N/A</strain>
    </source>
</reference>
<comment type="caution">
    <text evidence="2">The sequence shown here is derived from an EMBL/GenBank/DDBJ whole genome shotgun (WGS) entry which is preliminary data.</text>
</comment>
<organism evidence="2 3">
    <name type="scientific">Cylicocyclus nassatus</name>
    <name type="common">Nematode worm</name>
    <dbReference type="NCBI Taxonomy" id="53992"/>
    <lineage>
        <taxon>Eukaryota</taxon>
        <taxon>Metazoa</taxon>
        <taxon>Ecdysozoa</taxon>
        <taxon>Nematoda</taxon>
        <taxon>Chromadorea</taxon>
        <taxon>Rhabditida</taxon>
        <taxon>Rhabditina</taxon>
        <taxon>Rhabditomorpha</taxon>
        <taxon>Strongyloidea</taxon>
        <taxon>Strongylidae</taxon>
        <taxon>Cylicocyclus</taxon>
    </lineage>
</organism>
<evidence type="ECO:0000313" key="2">
    <source>
        <dbReference type="EMBL" id="CAJ0598484.1"/>
    </source>
</evidence>
<sequence length="105" mass="12088">MGTSHHWTEAATEENFHRHVASQNTGCRHATKTSSQCRKRGQERHWLRVPTQQMTITLYDLCDQVAAVPKKYQDYCATHETSHRNPFSSKEGKSSSSIFREEHAT</sequence>